<feature type="region of interest" description="Disordered" evidence="1">
    <location>
        <begin position="108"/>
        <end position="188"/>
    </location>
</feature>
<comment type="caution">
    <text evidence="2">The sequence shown here is derived from an EMBL/GenBank/DDBJ whole genome shotgun (WGS) entry which is preliminary data.</text>
</comment>
<evidence type="ECO:0000256" key="1">
    <source>
        <dbReference type="SAM" id="MobiDB-lite"/>
    </source>
</evidence>
<dbReference type="PANTHER" id="PTHR13491">
    <property type="entry name" value="ZCCHC10 PROTEIN"/>
    <property type="match status" value="1"/>
</dbReference>
<dbReference type="PANTHER" id="PTHR13491:SF0">
    <property type="entry name" value="ZINC FINGER CCHC DOMAIN-CONTAINING PROTEIN 10"/>
    <property type="match status" value="1"/>
</dbReference>
<organism evidence="2 4">
    <name type="scientific">Phytophthora infestans</name>
    <name type="common">Potato late blight agent</name>
    <name type="synonym">Botrytis infestans</name>
    <dbReference type="NCBI Taxonomy" id="4787"/>
    <lineage>
        <taxon>Eukaryota</taxon>
        <taxon>Sar</taxon>
        <taxon>Stramenopiles</taxon>
        <taxon>Oomycota</taxon>
        <taxon>Peronosporomycetes</taxon>
        <taxon>Peronosporales</taxon>
        <taxon>Peronosporaceae</taxon>
        <taxon>Phytophthora</taxon>
    </lineage>
</organism>
<reference evidence="2" key="1">
    <citation type="submission" date="2020-04" db="EMBL/GenBank/DDBJ databases">
        <title>Hybrid Assembly of Korean Phytophthora infestans isolates.</title>
        <authorList>
            <person name="Prokchorchik M."/>
            <person name="Lee Y."/>
            <person name="Seo J."/>
            <person name="Cho J.-H."/>
            <person name="Park Y.-E."/>
            <person name="Jang D.-C."/>
            <person name="Im J.-S."/>
            <person name="Choi J.-G."/>
            <person name="Park H.-J."/>
            <person name="Lee G.-B."/>
            <person name="Lee Y.-G."/>
            <person name="Hong S.-Y."/>
            <person name="Cho K."/>
            <person name="Sohn K.H."/>
        </authorList>
    </citation>
    <scope>NUCLEOTIDE SEQUENCE</scope>
    <source>
        <strain evidence="2">KR_1_A1</strain>
        <strain evidence="3">KR_2_A2</strain>
    </source>
</reference>
<dbReference type="EMBL" id="WSZM01000292">
    <property type="protein sequence ID" value="KAF4035828.1"/>
    <property type="molecule type" value="Genomic_DNA"/>
</dbReference>
<feature type="compositionally biased region" description="Basic residues" evidence="1">
    <location>
        <begin position="110"/>
        <end position="121"/>
    </location>
</feature>
<proteinExistence type="predicted"/>
<keyword evidence="4" id="KW-1185">Reference proteome</keyword>
<gene>
    <name evidence="2" type="ORF">GN244_ATG12150</name>
    <name evidence="3" type="ORF">GN958_ATG09752</name>
</gene>
<dbReference type="AlphaFoldDB" id="A0A833SM25"/>
<evidence type="ECO:0000313" key="3">
    <source>
        <dbReference type="EMBL" id="KAF4140904.1"/>
    </source>
</evidence>
<evidence type="ECO:0000313" key="4">
    <source>
        <dbReference type="Proteomes" id="UP000602510"/>
    </source>
</evidence>
<protein>
    <submittedName>
        <fullName evidence="2">Zinc knuckle</fullName>
    </submittedName>
</protein>
<dbReference type="Pfam" id="PF13917">
    <property type="entry name" value="zf-CCHC_3"/>
    <property type="match status" value="1"/>
</dbReference>
<dbReference type="OMA" id="SRTMQFK"/>
<accession>A0A833SM25</accession>
<dbReference type="Proteomes" id="UP000602510">
    <property type="component" value="Unassembled WGS sequence"/>
</dbReference>
<sequence length="188" mass="21083">MGGLNGEAPLGMWALRKEARRHMYETSTDQVRVHRRGLGSSSSSSVAAMCQKCLRRGHWTYECKNGAVYVQRPSRSQQLRNPKLRQPFNKEMPPELLIQEEVKLKAEKSKKLKLHIAKSKKKETSSGSRSLLRRKRRSSVSSGSSSSDSSSSDSSDSDSDSLGSDRVSSTSSSENDRSSRSFKRKRRD</sequence>
<dbReference type="EMBL" id="JAACNO010001405">
    <property type="protein sequence ID" value="KAF4140904.1"/>
    <property type="molecule type" value="Genomic_DNA"/>
</dbReference>
<dbReference type="Proteomes" id="UP000704712">
    <property type="component" value="Unassembled WGS sequence"/>
</dbReference>
<name>A0A833SM25_PHYIN</name>
<feature type="compositionally biased region" description="Low complexity" evidence="1">
    <location>
        <begin position="139"/>
        <end position="173"/>
    </location>
</feature>
<dbReference type="InterPro" id="IPR039715">
    <property type="entry name" value="ZCCHC10"/>
</dbReference>
<feature type="region of interest" description="Disordered" evidence="1">
    <location>
        <begin position="73"/>
        <end position="96"/>
    </location>
</feature>
<evidence type="ECO:0000313" key="2">
    <source>
        <dbReference type="EMBL" id="KAF4035828.1"/>
    </source>
</evidence>